<keyword evidence="7" id="KW-1133">Transmembrane helix</keyword>
<evidence type="ECO:0000256" key="7">
    <source>
        <dbReference type="SAM" id="Phobius"/>
    </source>
</evidence>
<dbReference type="PROSITE" id="PS51255">
    <property type="entry name" value="ADPK"/>
    <property type="match status" value="1"/>
</dbReference>
<dbReference type="Gene3D" id="3.40.1190.20">
    <property type="match status" value="1"/>
</dbReference>
<keyword evidence="5" id="KW-0460">Magnesium</keyword>
<dbReference type="GO" id="GO:0005783">
    <property type="term" value="C:endoplasmic reticulum"/>
    <property type="evidence" value="ECO:0007669"/>
    <property type="project" value="TreeGrafter"/>
</dbReference>
<keyword evidence="8" id="KW-1185">Reference proteome</keyword>
<dbReference type="InterPro" id="IPR007666">
    <property type="entry name" value="ADP_PFK/GK"/>
</dbReference>
<dbReference type="InterPro" id="IPR029056">
    <property type="entry name" value="Ribokinase-like"/>
</dbReference>
<protein>
    <submittedName>
        <fullName evidence="9">ADP-dependent glucokinase</fullName>
    </submittedName>
</protein>
<dbReference type="GO" id="GO:0043843">
    <property type="term" value="F:ADP-specific glucokinase activity"/>
    <property type="evidence" value="ECO:0007669"/>
    <property type="project" value="TreeGrafter"/>
</dbReference>
<reference evidence="9" key="1">
    <citation type="submission" date="2025-08" db="UniProtKB">
        <authorList>
            <consortium name="RefSeq"/>
        </authorList>
    </citation>
    <scope>IDENTIFICATION</scope>
</reference>
<keyword evidence="7" id="KW-0812">Transmembrane</keyword>
<keyword evidence="2" id="KW-0808">Transferase</keyword>
<dbReference type="GO" id="GO:0006006">
    <property type="term" value="P:glucose metabolic process"/>
    <property type="evidence" value="ECO:0007669"/>
    <property type="project" value="TreeGrafter"/>
</dbReference>
<dbReference type="GO" id="GO:0046872">
    <property type="term" value="F:metal ion binding"/>
    <property type="evidence" value="ECO:0007669"/>
    <property type="project" value="UniProtKB-KW"/>
</dbReference>
<dbReference type="Proteomes" id="UP000694867">
    <property type="component" value="Unplaced"/>
</dbReference>
<keyword evidence="6" id="KW-0324">Glycolysis</keyword>
<accession>A0AAJ6QP77</accession>
<keyword evidence="1" id="KW-0963">Cytoplasm</keyword>
<evidence type="ECO:0000256" key="4">
    <source>
        <dbReference type="ARBA" id="ARBA00022777"/>
    </source>
</evidence>
<feature type="transmembrane region" description="Helical" evidence="7">
    <location>
        <begin position="6"/>
        <end position="25"/>
    </location>
</feature>
<evidence type="ECO:0000313" key="9">
    <source>
        <dbReference type="RefSeq" id="XP_003739255.1"/>
    </source>
</evidence>
<dbReference type="PANTHER" id="PTHR21208">
    <property type="entry name" value="ADP-DEPENDENT GLUCOKINASE"/>
    <property type="match status" value="1"/>
</dbReference>
<keyword evidence="3" id="KW-0479">Metal-binding</keyword>
<name>A0AAJ6QP77_9ACAR</name>
<dbReference type="AlphaFoldDB" id="A0AAJ6QP77"/>
<evidence type="ECO:0000256" key="3">
    <source>
        <dbReference type="ARBA" id="ARBA00022723"/>
    </source>
</evidence>
<evidence type="ECO:0000256" key="5">
    <source>
        <dbReference type="ARBA" id="ARBA00022842"/>
    </source>
</evidence>
<dbReference type="KEGG" id="goe:100898878"/>
<dbReference type="RefSeq" id="XP_003739255.1">
    <property type="nucleotide sequence ID" value="XM_003739207.2"/>
</dbReference>
<keyword evidence="4" id="KW-0418">Kinase</keyword>
<dbReference type="GeneID" id="100898878"/>
<evidence type="ECO:0000313" key="8">
    <source>
        <dbReference type="Proteomes" id="UP000694867"/>
    </source>
</evidence>
<dbReference type="Pfam" id="PF04587">
    <property type="entry name" value="ADP_PFK_GK"/>
    <property type="match status" value="1"/>
</dbReference>
<dbReference type="GO" id="GO:0006096">
    <property type="term" value="P:glycolytic process"/>
    <property type="evidence" value="ECO:0007669"/>
    <property type="project" value="UniProtKB-KW"/>
</dbReference>
<organism evidence="8 9">
    <name type="scientific">Galendromus occidentalis</name>
    <name type="common">western predatory mite</name>
    <dbReference type="NCBI Taxonomy" id="34638"/>
    <lineage>
        <taxon>Eukaryota</taxon>
        <taxon>Metazoa</taxon>
        <taxon>Ecdysozoa</taxon>
        <taxon>Arthropoda</taxon>
        <taxon>Chelicerata</taxon>
        <taxon>Arachnida</taxon>
        <taxon>Acari</taxon>
        <taxon>Parasitiformes</taxon>
        <taxon>Mesostigmata</taxon>
        <taxon>Gamasina</taxon>
        <taxon>Phytoseioidea</taxon>
        <taxon>Phytoseiidae</taxon>
        <taxon>Typhlodrominae</taxon>
        <taxon>Galendromus</taxon>
    </lineage>
</organism>
<dbReference type="PANTHER" id="PTHR21208:SF1">
    <property type="entry name" value="ADP-DEPENDENT GLUCOKINASE"/>
    <property type="match status" value="1"/>
</dbReference>
<keyword evidence="7" id="KW-0472">Membrane</keyword>
<dbReference type="SUPFAM" id="SSF53613">
    <property type="entry name" value="Ribokinase-like"/>
    <property type="match status" value="1"/>
</dbReference>
<proteinExistence type="predicted"/>
<evidence type="ECO:0000256" key="2">
    <source>
        <dbReference type="ARBA" id="ARBA00022679"/>
    </source>
</evidence>
<gene>
    <name evidence="9" type="primary">LOC100898878</name>
</gene>
<evidence type="ECO:0000256" key="6">
    <source>
        <dbReference type="ARBA" id="ARBA00023152"/>
    </source>
</evidence>
<sequence>MAVGKVSWFLLSGACLVLVVALWMNRSDENQTQHRLQLILQGLLKTETELQVEPSLKIAVGFGACLDVIVPSRHVFRNLKAPERPRNHDVLNTHDELLETFTYYFKHGAAAERFVANATLFREVLQQAKSSSEWRSTLGGNAALLATRFALEGAQVLLGSHMSADLKESLPEGVTVAGPEIDEDDYHMLLEYAAGEKFIQYKAPRANRFIIHNDHVNPRFRSIEGFDDKMKNFQPSLFVLGGVHVMDNFPYREGQLDSSMNRLLTVLQEIPTSTAIHFEMGSFVDHDLLKRIVRQVLPLSQSLGMNEQELANLNSLLKYDNISYVSDSYPRVATVLDQTRELFQSLYDSAPNGRPLSRIHIHTLAFQAILRVVRDPKHSVFEWMNTRASAAKSALTAHRHTCGSHDIDINRAKIIMDDSFTTTNGPNRQRIPFDPDEPVRCWNEVLQGTKVEVEFCVAPVLVCTKVLQTGGGGDNVSAAGLVLQV</sequence>
<evidence type="ECO:0000256" key="1">
    <source>
        <dbReference type="ARBA" id="ARBA00022490"/>
    </source>
</evidence>